<gene>
    <name evidence="2" type="ORF">Q7514_16145</name>
</gene>
<dbReference type="Gene3D" id="3.40.50.80">
    <property type="entry name" value="Nucleotide-binding domain of ferredoxin-NADP reductase (FNR) module"/>
    <property type="match status" value="1"/>
</dbReference>
<dbReference type="Gene3D" id="2.40.30.10">
    <property type="entry name" value="Translation factors"/>
    <property type="match status" value="1"/>
</dbReference>
<reference evidence="2 3" key="1">
    <citation type="submission" date="2023-07" db="EMBL/GenBank/DDBJ databases">
        <authorList>
            <person name="Girao M."/>
            <person name="Carvalho M.F."/>
        </authorList>
    </citation>
    <scope>NUCLEOTIDE SEQUENCE [LARGE SCALE GENOMIC DNA]</scope>
    <source>
        <strain evidence="2 3">YIM65754</strain>
    </source>
</reference>
<evidence type="ECO:0000313" key="2">
    <source>
        <dbReference type="EMBL" id="MEE2059054.1"/>
    </source>
</evidence>
<dbReference type="Proteomes" id="UP001336020">
    <property type="component" value="Unassembled WGS sequence"/>
</dbReference>
<name>A0ABU7LCL5_9NOCA</name>
<dbReference type="PANTHER" id="PTHR30157:SF0">
    <property type="entry name" value="NADPH-DEPENDENT FERRIC-CHELATE REDUCTASE"/>
    <property type="match status" value="1"/>
</dbReference>
<dbReference type="PROSITE" id="PS51384">
    <property type="entry name" value="FAD_FR"/>
    <property type="match status" value="1"/>
</dbReference>
<sequence length="303" mass="33972">MSATKYYPDLPASYEPRIHRAEVIDVRRLGPGMIRVVFGGADMQDYPTTGVGDEFVRLFFPDSPDDDVRLPFVTDRGWEYPEDVAPSQMRTYTIRGHRRGEIDIDFVVHEGGIAAVWAGQARAGQSVGINPPKALYARPHWATKQVLIADEPALPAALRLAESTSSDIETVLIAEVRGQEFQLTADADGVAYTWLRGTGNGYSPSELLQALRRLTIDDETYVWVAGETRLTRTARSYLRHERALAPDGQKSIGYWTDKAEEWRARYDALGEEFQATVRALYESDRDIEEVVDEVSRLYDAAGL</sequence>
<dbReference type="InterPro" id="IPR017938">
    <property type="entry name" value="Riboflavin_synthase-like_b-brl"/>
</dbReference>
<dbReference type="InterPro" id="IPR007037">
    <property type="entry name" value="SIP_rossman_dom"/>
</dbReference>
<protein>
    <submittedName>
        <fullName evidence="2">Siderophore-interacting protein</fullName>
    </submittedName>
</protein>
<feature type="domain" description="FAD-binding FR-type" evidence="1">
    <location>
        <begin position="16"/>
        <end position="139"/>
    </location>
</feature>
<proteinExistence type="predicted"/>
<dbReference type="RefSeq" id="WP_330134302.1">
    <property type="nucleotide sequence ID" value="NZ_JAUTXY010000007.1"/>
</dbReference>
<dbReference type="InterPro" id="IPR017927">
    <property type="entry name" value="FAD-bd_FR_type"/>
</dbReference>
<dbReference type="CDD" id="cd06193">
    <property type="entry name" value="siderophore_interacting"/>
    <property type="match status" value="1"/>
</dbReference>
<evidence type="ECO:0000259" key="1">
    <source>
        <dbReference type="PROSITE" id="PS51384"/>
    </source>
</evidence>
<dbReference type="SUPFAM" id="SSF63380">
    <property type="entry name" value="Riboflavin synthase domain-like"/>
    <property type="match status" value="1"/>
</dbReference>
<dbReference type="Pfam" id="PF08021">
    <property type="entry name" value="FAD_binding_9"/>
    <property type="match status" value="1"/>
</dbReference>
<evidence type="ECO:0000313" key="3">
    <source>
        <dbReference type="Proteomes" id="UP001336020"/>
    </source>
</evidence>
<comment type="caution">
    <text evidence="2">The sequence shown here is derived from an EMBL/GenBank/DDBJ whole genome shotgun (WGS) entry which is preliminary data.</text>
</comment>
<dbReference type="Pfam" id="PF04954">
    <property type="entry name" value="SIP"/>
    <property type="match status" value="1"/>
</dbReference>
<accession>A0ABU7LCL5</accession>
<dbReference type="InterPro" id="IPR039261">
    <property type="entry name" value="FNR_nucleotide-bd"/>
</dbReference>
<dbReference type="PANTHER" id="PTHR30157">
    <property type="entry name" value="FERRIC REDUCTASE, NADPH-DEPENDENT"/>
    <property type="match status" value="1"/>
</dbReference>
<organism evidence="2 3">
    <name type="scientific">Rhodococcus artemisiae</name>
    <dbReference type="NCBI Taxonomy" id="714159"/>
    <lineage>
        <taxon>Bacteria</taxon>
        <taxon>Bacillati</taxon>
        <taxon>Actinomycetota</taxon>
        <taxon>Actinomycetes</taxon>
        <taxon>Mycobacteriales</taxon>
        <taxon>Nocardiaceae</taxon>
        <taxon>Rhodococcus</taxon>
    </lineage>
</organism>
<keyword evidence="3" id="KW-1185">Reference proteome</keyword>
<dbReference type="InterPro" id="IPR013113">
    <property type="entry name" value="SIP_FAD-bd"/>
</dbReference>
<dbReference type="InterPro" id="IPR039374">
    <property type="entry name" value="SIP_fam"/>
</dbReference>
<dbReference type="EMBL" id="JAUTXY010000007">
    <property type="protein sequence ID" value="MEE2059054.1"/>
    <property type="molecule type" value="Genomic_DNA"/>
</dbReference>